<name>A0ABW7XFX5_9MICO</name>
<sequence>MSENAVRRPTIVQVARLAQVSHQTVSRYLRHNGGLKPDTVRRVEAAIEELGYRPNLVARSMRTRRTGRLAVVLPAPALLLPTRLLSAAAAVAHEAGFLMEVVSVEGGPVERSEHARELISSGQVEGVLSLSSLPGLSDQPRTASSAAFVVVGEYDDELRGIGELADASVVGEIIEHLAALGHRHFMHVAGPDAWSSARARRQVYTEVIERLGLVSHGVVDGDWSAQCGYEAVRALAEDSPVTAVIAANDPMATGAVRAALDRGWGVPQRLSVSGWDDLELGRFATPSLSTVVVDREEQGRVAMERLIALVRGEPEPEAARRPLNRLVLRESTGPAPVPAPGAGSASAGTASSCRPAP</sequence>
<dbReference type="PANTHER" id="PTHR30146">
    <property type="entry name" value="LACI-RELATED TRANSCRIPTIONAL REPRESSOR"/>
    <property type="match status" value="1"/>
</dbReference>
<dbReference type="Gene3D" id="3.40.50.2300">
    <property type="match status" value="2"/>
</dbReference>
<evidence type="ECO:0000256" key="3">
    <source>
        <dbReference type="ARBA" id="ARBA00023163"/>
    </source>
</evidence>
<dbReference type="Pfam" id="PF00356">
    <property type="entry name" value="LacI"/>
    <property type="match status" value="1"/>
</dbReference>
<evidence type="ECO:0000259" key="5">
    <source>
        <dbReference type="PROSITE" id="PS50932"/>
    </source>
</evidence>
<dbReference type="Pfam" id="PF13377">
    <property type="entry name" value="Peripla_BP_3"/>
    <property type="match status" value="1"/>
</dbReference>
<organism evidence="6 7">
    <name type="scientific">Promicromonospora kroppenstedtii</name>
    <dbReference type="NCBI Taxonomy" id="440482"/>
    <lineage>
        <taxon>Bacteria</taxon>
        <taxon>Bacillati</taxon>
        <taxon>Actinomycetota</taxon>
        <taxon>Actinomycetes</taxon>
        <taxon>Micrococcales</taxon>
        <taxon>Promicromonosporaceae</taxon>
        <taxon>Promicromonospora</taxon>
    </lineage>
</organism>
<dbReference type="GO" id="GO:0003677">
    <property type="term" value="F:DNA binding"/>
    <property type="evidence" value="ECO:0007669"/>
    <property type="project" value="UniProtKB-KW"/>
</dbReference>
<keyword evidence="2 6" id="KW-0238">DNA-binding</keyword>
<evidence type="ECO:0000256" key="4">
    <source>
        <dbReference type="SAM" id="MobiDB-lite"/>
    </source>
</evidence>
<dbReference type="CDD" id="cd01392">
    <property type="entry name" value="HTH_LacI"/>
    <property type="match status" value="1"/>
</dbReference>
<feature type="domain" description="HTH lacI-type" evidence="5">
    <location>
        <begin position="9"/>
        <end position="63"/>
    </location>
</feature>
<dbReference type="SUPFAM" id="SSF53822">
    <property type="entry name" value="Periplasmic binding protein-like I"/>
    <property type="match status" value="1"/>
</dbReference>
<keyword evidence="3" id="KW-0804">Transcription</keyword>
<proteinExistence type="predicted"/>
<evidence type="ECO:0000313" key="7">
    <source>
        <dbReference type="Proteomes" id="UP001611580"/>
    </source>
</evidence>
<protein>
    <submittedName>
        <fullName evidence="6">LacI family DNA-binding transcriptional regulator</fullName>
    </submittedName>
</protein>
<evidence type="ECO:0000256" key="1">
    <source>
        <dbReference type="ARBA" id="ARBA00023015"/>
    </source>
</evidence>
<keyword evidence="7" id="KW-1185">Reference proteome</keyword>
<dbReference type="Gene3D" id="1.10.260.40">
    <property type="entry name" value="lambda repressor-like DNA-binding domains"/>
    <property type="match status" value="1"/>
</dbReference>
<dbReference type="SUPFAM" id="SSF47413">
    <property type="entry name" value="lambda repressor-like DNA-binding domains"/>
    <property type="match status" value="1"/>
</dbReference>
<dbReference type="PANTHER" id="PTHR30146:SF109">
    <property type="entry name" value="HTH-TYPE TRANSCRIPTIONAL REGULATOR GALS"/>
    <property type="match status" value="1"/>
</dbReference>
<reference evidence="6 7" key="1">
    <citation type="submission" date="2024-10" db="EMBL/GenBank/DDBJ databases">
        <title>The Natural Products Discovery Center: Release of the First 8490 Sequenced Strains for Exploring Actinobacteria Biosynthetic Diversity.</title>
        <authorList>
            <person name="Kalkreuter E."/>
            <person name="Kautsar S.A."/>
            <person name="Yang D."/>
            <person name="Bader C.D."/>
            <person name="Teijaro C.N."/>
            <person name="Fluegel L."/>
            <person name="Davis C.M."/>
            <person name="Simpson J.R."/>
            <person name="Lauterbach L."/>
            <person name="Steele A.D."/>
            <person name="Gui C."/>
            <person name="Meng S."/>
            <person name="Li G."/>
            <person name="Viehrig K."/>
            <person name="Ye F."/>
            <person name="Su P."/>
            <person name="Kiefer A.F."/>
            <person name="Nichols A."/>
            <person name="Cepeda A.J."/>
            <person name="Yan W."/>
            <person name="Fan B."/>
            <person name="Jiang Y."/>
            <person name="Adhikari A."/>
            <person name="Zheng C.-J."/>
            <person name="Schuster L."/>
            <person name="Cowan T.M."/>
            <person name="Smanski M.J."/>
            <person name="Chevrette M.G."/>
            <person name="De Carvalho L.P.S."/>
            <person name="Shen B."/>
        </authorList>
    </citation>
    <scope>NUCLEOTIDE SEQUENCE [LARGE SCALE GENOMIC DNA]</scope>
    <source>
        <strain evidence="6 7">NPDC019481</strain>
    </source>
</reference>
<dbReference type="PROSITE" id="PS50932">
    <property type="entry name" value="HTH_LACI_2"/>
    <property type="match status" value="1"/>
</dbReference>
<feature type="compositionally biased region" description="Low complexity" evidence="4">
    <location>
        <begin position="340"/>
        <end position="357"/>
    </location>
</feature>
<evidence type="ECO:0000256" key="2">
    <source>
        <dbReference type="ARBA" id="ARBA00023125"/>
    </source>
</evidence>
<dbReference type="RefSeq" id="WP_397402269.1">
    <property type="nucleotide sequence ID" value="NZ_JBIRYI010000003.1"/>
</dbReference>
<feature type="region of interest" description="Disordered" evidence="4">
    <location>
        <begin position="318"/>
        <end position="357"/>
    </location>
</feature>
<dbReference type="InterPro" id="IPR000843">
    <property type="entry name" value="HTH_LacI"/>
</dbReference>
<evidence type="ECO:0000313" key="6">
    <source>
        <dbReference type="EMBL" id="MFI2486392.1"/>
    </source>
</evidence>
<dbReference type="Proteomes" id="UP001611580">
    <property type="component" value="Unassembled WGS sequence"/>
</dbReference>
<dbReference type="InterPro" id="IPR028082">
    <property type="entry name" value="Peripla_BP_I"/>
</dbReference>
<dbReference type="InterPro" id="IPR010982">
    <property type="entry name" value="Lambda_DNA-bd_dom_sf"/>
</dbReference>
<gene>
    <name evidence="6" type="ORF">ACH47X_05750</name>
</gene>
<keyword evidence="1" id="KW-0805">Transcription regulation</keyword>
<dbReference type="EMBL" id="JBIRYI010000003">
    <property type="protein sequence ID" value="MFI2486392.1"/>
    <property type="molecule type" value="Genomic_DNA"/>
</dbReference>
<dbReference type="InterPro" id="IPR046335">
    <property type="entry name" value="LacI/GalR-like_sensor"/>
</dbReference>
<dbReference type="SMART" id="SM00354">
    <property type="entry name" value="HTH_LACI"/>
    <property type="match status" value="1"/>
</dbReference>
<comment type="caution">
    <text evidence="6">The sequence shown here is derived from an EMBL/GenBank/DDBJ whole genome shotgun (WGS) entry which is preliminary data.</text>
</comment>
<accession>A0ABW7XFX5</accession>